<dbReference type="GO" id="GO:0005886">
    <property type="term" value="C:plasma membrane"/>
    <property type="evidence" value="ECO:0007669"/>
    <property type="project" value="TreeGrafter"/>
</dbReference>
<gene>
    <name evidence="4" type="ORF">WMY93_011698</name>
</gene>
<evidence type="ECO:0000256" key="1">
    <source>
        <dbReference type="ARBA" id="ARBA00022614"/>
    </source>
</evidence>
<evidence type="ECO:0000313" key="4">
    <source>
        <dbReference type="EMBL" id="KAK7915937.1"/>
    </source>
</evidence>
<dbReference type="InterPro" id="IPR050541">
    <property type="entry name" value="LRR_TM_domain-containing"/>
</dbReference>
<dbReference type="InterPro" id="IPR003591">
    <property type="entry name" value="Leu-rich_rpt_typical-subtyp"/>
</dbReference>
<keyword evidence="5" id="KW-1185">Reference proteome</keyword>
<keyword evidence="1" id="KW-0433">Leucine-rich repeat</keyword>
<organism evidence="4 5">
    <name type="scientific">Mugilogobius chulae</name>
    <name type="common">yellowstripe goby</name>
    <dbReference type="NCBI Taxonomy" id="88201"/>
    <lineage>
        <taxon>Eukaryota</taxon>
        <taxon>Metazoa</taxon>
        <taxon>Chordata</taxon>
        <taxon>Craniata</taxon>
        <taxon>Vertebrata</taxon>
        <taxon>Euteleostomi</taxon>
        <taxon>Actinopterygii</taxon>
        <taxon>Neopterygii</taxon>
        <taxon>Teleostei</taxon>
        <taxon>Neoteleostei</taxon>
        <taxon>Acanthomorphata</taxon>
        <taxon>Gobiaria</taxon>
        <taxon>Gobiiformes</taxon>
        <taxon>Gobioidei</taxon>
        <taxon>Gobiidae</taxon>
        <taxon>Gobionellinae</taxon>
        <taxon>Mugilogobius</taxon>
    </lineage>
</organism>
<sequence>MDLTDVPADAFIGLETLESISFYDNKLVRIPQLALQKVPNLKFLDLNKNPVQKLQEGDFHRYALDNLPEFTKLEATNNPKLSYVHKQAFRDLPSLESVMLNHNALTALYRSSVEALPN</sequence>
<dbReference type="SMART" id="SM00369">
    <property type="entry name" value="LRR_TYP"/>
    <property type="match status" value="3"/>
</dbReference>
<dbReference type="Pfam" id="PF13855">
    <property type="entry name" value="LRR_8"/>
    <property type="match status" value="1"/>
</dbReference>
<dbReference type="PANTHER" id="PTHR24369">
    <property type="entry name" value="ANTIGEN BSP, PUTATIVE-RELATED"/>
    <property type="match status" value="1"/>
</dbReference>
<dbReference type="InterPro" id="IPR032675">
    <property type="entry name" value="LRR_dom_sf"/>
</dbReference>
<dbReference type="Proteomes" id="UP001460270">
    <property type="component" value="Unassembled WGS sequence"/>
</dbReference>
<dbReference type="SUPFAM" id="SSF52058">
    <property type="entry name" value="L domain-like"/>
    <property type="match status" value="1"/>
</dbReference>
<keyword evidence="2" id="KW-0732">Signal</keyword>
<keyword evidence="3" id="KW-0677">Repeat</keyword>
<dbReference type="InterPro" id="IPR001611">
    <property type="entry name" value="Leu-rich_rpt"/>
</dbReference>
<reference evidence="5" key="1">
    <citation type="submission" date="2024-04" db="EMBL/GenBank/DDBJ databases">
        <title>Salinicola lusitanus LLJ914,a marine bacterium isolated from the Okinawa Trough.</title>
        <authorList>
            <person name="Li J."/>
        </authorList>
    </citation>
    <scope>NUCLEOTIDE SEQUENCE [LARGE SCALE GENOMIC DNA]</scope>
</reference>
<proteinExistence type="predicted"/>
<dbReference type="PANTHER" id="PTHR24369:SF210">
    <property type="entry name" value="CHAOPTIN-RELATED"/>
    <property type="match status" value="1"/>
</dbReference>
<dbReference type="EMBL" id="JBBPFD010000008">
    <property type="protein sequence ID" value="KAK7915937.1"/>
    <property type="molecule type" value="Genomic_DNA"/>
</dbReference>
<dbReference type="AlphaFoldDB" id="A0AAW0PC86"/>
<evidence type="ECO:0000256" key="3">
    <source>
        <dbReference type="ARBA" id="ARBA00022737"/>
    </source>
</evidence>
<evidence type="ECO:0000256" key="2">
    <source>
        <dbReference type="ARBA" id="ARBA00022729"/>
    </source>
</evidence>
<comment type="caution">
    <text evidence="4">The sequence shown here is derived from an EMBL/GenBank/DDBJ whole genome shotgun (WGS) entry which is preliminary data.</text>
</comment>
<name>A0AAW0PC86_9GOBI</name>
<evidence type="ECO:0000313" key="5">
    <source>
        <dbReference type="Proteomes" id="UP001460270"/>
    </source>
</evidence>
<accession>A0AAW0PC86</accession>
<protein>
    <submittedName>
        <fullName evidence="4">Uncharacterized protein</fullName>
    </submittedName>
</protein>
<dbReference type="Gene3D" id="3.80.10.10">
    <property type="entry name" value="Ribonuclease Inhibitor"/>
    <property type="match status" value="1"/>
</dbReference>